<reference evidence="2 3" key="1">
    <citation type="submission" date="2011-06" db="EMBL/GenBank/DDBJ databases">
        <title>Genomic sequence of Methylobacter tundripaludum SV96.</title>
        <authorList>
            <consortium name="US DOE Joint Genome Institute"/>
            <person name="Lucas S."/>
            <person name="Han J."/>
            <person name="Lapidus A."/>
            <person name="Cheng J.-F."/>
            <person name="Goodwin L."/>
            <person name="Pitluck S."/>
            <person name="Held B."/>
            <person name="Detter J.C."/>
            <person name="Han C."/>
            <person name="Tapia R."/>
            <person name="Land M."/>
            <person name="Hauser L."/>
            <person name="Kyrpides N."/>
            <person name="Ivanova N."/>
            <person name="Ovchinnikova G."/>
            <person name="Pagani I."/>
            <person name="Klotz M.G."/>
            <person name="Dispirito A.A."/>
            <person name="Murrell J.C."/>
            <person name="Dunfield P."/>
            <person name="Kalyuzhnaya M.G."/>
            <person name="Svenning M."/>
            <person name="Trotsenko Y.A."/>
            <person name="Stein L.Y."/>
            <person name="Woyke T."/>
        </authorList>
    </citation>
    <scope>NUCLEOTIDE SEQUENCE [LARGE SCALE GENOMIC DNA]</scope>
    <source>
        <strain evidence="3">ATCC BAA-1195 / DSM 17260 / SV96</strain>
    </source>
</reference>
<dbReference type="EMBL" id="JH109153">
    <property type="protein sequence ID" value="EGW20994.1"/>
    <property type="molecule type" value="Genomic_DNA"/>
</dbReference>
<dbReference type="AlphaFoldDB" id="G3J1C2"/>
<dbReference type="RefSeq" id="WP_006893469.1">
    <property type="nucleotide sequence ID" value="NZ_JH109153.1"/>
</dbReference>
<accession>G3J1C2</accession>
<organism evidence="2 3">
    <name type="scientific">Methylobacter tundripaludum (strain ATCC BAA-1195 / DSM 17260 / SV96)</name>
    <dbReference type="NCBI Taxonomy" id="697282"/>
    <lineage>
        <taxon>Bacteria</taxon>
        <taxon>Pseudomonadati</taxon>
        <taxon>Pseudomonadota</taxon>
        <taxon>Gammaproteobacteria</taxon>
        <taxon>Methylococcales</taxon>
        <taxon>Methylococcaceae</taxon>
        <taxon>Methylobacter</taxon>
    </lineage>
</organism>
<evidence type="ECO:0000259" key="1">
    <source>
        <dbReference type="Pfam" id="PF18599"/>
    </source>
</evidence>
<dbReference type="InterPro" id="IPR040703">
    <property type="entry name" value="LCIB/C_CA"/>
</dbReference>
<evidence type="ECO:0000313" key="2">
    <source>
        <dbReference type="EMBL" id="EGW20994.1"/>
    </source>
</evidence>
<dbReference type="STRING" id="697282.Mettu_4147"/>
<protein>
    <recommendedName>
        <fullName evidence="1">Limiting CO2-inducible protein B/C beta carbonyic anhydrase domain-containing protein</fullName>
    </recommendedName>
</protein>
<proteinExistence type="predicted"/>
<evidence type="ECO:0000313" key="3">
    <source>
        <dbReference type="Proteomes" id="UP000004664"/>
    </source>
</evidence>
<gene>
    <name evidence="2" type="ORF">Mettu_4147</name>
</gene>
<feature type="domain" description="Limiting CO2-inducible protein B/C beta carbonyic anhydrase" evidence="1">
    <location>
        <begin position="24"/>
        <end position="227"/>
    </location>
</feature>
<dbReference type="HOGENOM" id="CLU_078112_0_0_6"/>
<sequence>MKNSYLETIREYYPNANYSEILEKEVIAYLEHIGFNPDKVMTANSICSDDINAMQFPISDSGLLGPFYLGGLDGFPFTGLTGVQAFAHHMPEEGALLIYYGPHIGITEEGEIGKVVRDGQDHESNCCGAAQAALAKINDQPQELSLLDYQEDTIVQLFQKNKIRIEDEPYPIQEATEVMFEAIQERIHLLITKSKDEFVGKYLILIGSIFINVDEGAASCIAYKEFQTTNLYTNEVTDHLEGFVTYLAKNNLG</sequence>
<dbReference type="Proteomes" id="UP000004664">
    <property type="component" value="Unassembled WGS sequence"/>
</dbReference>
<name>G3J1C2_METTV</name>
<dbReference type="eggNOG" id="ENOG502Z8I9">
    <property type="taxonomic scope" value="Bacteria"/>
</dbReference>
<dbReference type="PANTHER" id="PTHR38016">
    <property type="entry name" value="UNNAMED PRODUCT"/>
    <property type="match status" value="1"/>
</dbReference>
<dbReference type="OrthoDB" id="5570271at2"/>
<dbReference type="Pfam" id="PF18599">
    <property type="entry name" value="LCIB_C_CA"/>
    <property type="match status" value="1"/>
</dbReference>
<keyword evidence="3" id="KW-1185">Reference proteome</keyword>
<dbReference type="PANTHER" id="PTHR38016:SF1">
    <property type="entry name" value="LIMITING CO2-INDUCIBLE PROTEIN B_C BETA CARBONYIC ANHYDRASE DOMAIN-CONTAINING PROTEIN"/>
    <property type="match status" value="1"/>
</dbReference>